<reference evidence="3" key="1">
    <citation type="journal article" date="2014" name="Genome Biol.">
        <title>Genome analysis of a major urban malaria vector mosquito, Anopheles stephensi.</title>
        <authorList>
            <person name="Jiang X."/>
            <person name="Peery A."/>
            <person name="Hall A.B."/>
            <person name="Sharma A."/>
            <person name="Chen X.G."/>
            <person name="Waterhouse R.M."/>
            <person name="Komissarov A."/>
            <person name="Riehle M.M."/>
            <person name="Shouche Y."/>
            <person name="Sharakhova M.V."/>
            <person name="Lawson D."/>
            <person name="Pakpour N."/>
            <person name="Arensburger P."/>
            <person name="Davidson V.L."/>
            <person name="Eiglmeier K."/>
            <person name="Emrich S."/>
            <person name="George P."/>
            <person name="Kennedy R.C."/>
            <person name="Mane S.P."/>
            <person name="Maslen G."/>
            <person name="Oringanje C."/>
            <person name="Qi Y."/>
            <person name="Settlage R."/>
            <person name="Tojo M."/>
            <person name="Tubio J.M."/>
            <person name="Unger M.F."/>
            <person name="Wang B."/>
            <person name="Vernick K.D."/>
            <person name="Ribeiro J.M."/>
            <person name="James A.A."/>
            <person name="Michel K."/>
            <person name="Riehle M.A."/>
            <person name="Luckhart S."/>
            <person name="Sharakhov I.V."/>
            <person name="Tu Z."/>
        </authorList>
    </citation>
    <scope>NUCLEOTIDE SEQUENCE [LARGE SCALE GENOMIC DNA]</scope>
    <source>
        <strain evidence="3">Indian</strain>
    </source>
</reference>
<dbReference type="OMA" id="HMELNHR"/>
<organism evidence="2 3">
    <name type="scientific">Anopheles stephensi</name>
    <name type="common">Indo-Pakistan malaria mosquito</name>
    <dbReference type="NCBI Taxonomy" id="30069"/>
    <lineage>
        <taxon>Eukaryota</taxon>
        <taxon>Metazoa</taxon>
        <taxon>Ecdysozoa</taxon>
        <taxon>Arthropoda</taxon>
        <taxon>Hexapoda</taxon>
        <taxon>Insecta</taxon>
        <taxon>Pterygota</taxon>
        <taxon>Neoptera</taxon>
        <taxon>Endopterygota</taxon>
        <taxon>Diptera</taxon>
        <taxon>Nematocera</taxon>
        <taxon>Culicoidea</taxon>
        <taxon>Culicidae</taxon>
        <taxon>Anophelinae</taxon>
        <taxon>Anopheles</taxon>
    </lineage>
</organism>
<dbReference type="Proteomes" id="UP000076408">
    <property type="component" value="Unassembled WGS sequence"/>
</dbReference>
<proteinExistence type="predicted"/>
<feature type="compositionally biased region" description="Polar residues" evidence="1">
    <location>
        <begin position="1"/>
        <end position="10"/>
    </location>
</feature>
<dbReference type="PROSITE" id="PS00028">
    <property type="entry name" value="ZINC_FINGER_C2H2_1"/>
    <property type="match status" value="2"/>
</dbReference>
<accession>A0A182Y137</accession>
<evidence type="ECO:0000256" key="1">
    <source>
        <dbReference type="SAM" id="MobiDB-lite"/>
    </source>
</evidence>
<dbReference type="SMART" id="SM00355">
    <property type="entry name" value="ZnF_C2H2"/>
    <property type="match status" value="2"/>
</dbReference>
<dbReference type="VEuPathDB" id="VectorBase:ASTEI20_038173"/>
<dbReference type="InterPro" id="IPR036236">
    <property type="entry name" value="Znf_C2H2_sf"/>
</dbReference>
<dbReference type="SUPFAM" id="SSF57667">
    <property type="entry name" value="beta-beta-alpha zinc fingers"/>
    <property type="match status" value="1"/>
</dbReference>
<dbReference type="VEuPathDB" id="VectorBase:ASTEI02173"/>
<sequence>MAQASEARNWQETDDNDEDPVPVLVNENDPSEHVVVKDGYTFYIRYVDEPTSEDPLEERSPADEDACEVESLPSISNELSRLMDDIMLPEGAITTLEHTESSARDWINYDELPLLLNRQKLQQQQQLQQQRRSVTSTDHVSLPASDTLVENERSKDYANGSVKTAESQPASNAGFSGCYEMFPPFTATPPLPSLEGFSQHNGSGLLKNGSNSSSGQTPNATMVPDFSHYCVECEKFFPSNDLLQVHMELNHRLFGDDESLIAMATSTPQRAAFGQPPNGHGGRFGALVWPCAAIVDSTNQCPKRAFFCDSCNISFDLVESYYMHNNSVHGGVGALGIDYR</sequence>
<dbReference type="STRING" id="30069.A0A182Y137"/>
<name>A0A182Y137_ANOST</name>
<dbReference type="InterPro" id="IPR013087">
    <property type="entry name" value="Znf_C2H2_type"/>
</dbReference>
<feature type="region of interest" description="Disordered" evidence="1">
    <location>
        <begin position="126"/>
        <end position="168"/>
    </location>
</feature>
<feature type="region of interest" description="Disordered" evidence="1">
    <location>
        <begin position="1"/>
        <end position="30"/>
    </location>
</feature>
<dbReference type="PROSITE" id="PS50157">
    <property type="entry name" value="ZINC_FINGER_C2H2_2"/>
    <property type="match status" value="1"/>
</dbReference>
<evidence type="ECO:0000313" key="2">
    <source>
        <dbReference type="EnsemblMetazoa" id="ASTEI02173-PA"/>
    </source>
</evidence>
<dbReference type="EnsemblMetazoa" id="ASTEI02173-RA">
    <property type="protein sequence ID" value="ASTEI02173-PA"/>
    <property type="gene ID" value="ASTEI02173"/>
</dbReference>
<reference evidence="2" key="2">
    <citation type="submission" date="2020-05" db="UniProtKB">
        <authorList>
            <consortium name="EnsemblMetazoa"/>
        </authorList>
    </citation>
    <scope>IDENTIFICATION</scope>
    <source>
        <strain evidence="2">Indian</strain>
    </source>
</reference>
<protein>
    <submittedName>
        <fullName evidence="2">Uncharacterized protein</fullName>
    </submittedName>
</protein>
<keyword evidence="3" id="KW-1185">Reference proteome</keyword>
<evidence type="ECO:0000313" key="3">
    <source>
        <dbReference type="Proteomes" id="UP000076408"/>
    </source>
</evidence>
<dbReference type="AlphaFoldDB" id="A0A182Y137"/>
<dbReference type="VEuPathDB" id="VectorBase:ASTE009485"/>